<reference evidence="1 2" key="1">
    <citation type="journal article" date="2022" name="G3 (Bethesda)">
        <title>Whole-genome sequence and methylome profiling of the almond [Prunus dulcis (Mill.) D.A. Webb] cultivar 'Nonpareil'.</title>
        <authorList>
            <person name="D'Amico-Willman K.M."/>
            <person name="Ouma W.Z."/>
            <person name="Meulia T."/>
            <person name="Sideli G.M."/>
            <person name="Gradziel T.M."/>
            <person name="Fresnedo-Ramirez J."/>
        </authorList>
    </citation>
    <scope>NUCLEOTIDE SEQUENCE [LARGE SCALE GENOMIC DNA]</scope>
    <source>
        <strain evidence="1">Clone GOH B32 T37-40</strain>
    </source>
</reference>
<sequence>MAYSFLFSLDLNLAPPTQTWGQGVAPVWMPYFTSSQRPVTVNDSLLLDNDVAIGVARNLMTHRDVRVLRTRGDNWVVSDVMALRVQSAASVASVGHHLIVKSH</sequence>
<evidence type="ECO:0000313" key="2">
    <source>
        <dbReference type="Proteomes" id="UP001054821"/>
    </source>
</evidence>
<protein>
    <submittedName>
        <fullName evidence="1">Uncharacterized protein</fullName>
    </submittedName>
</protein>
<organism evidence="1 2">
    <name type="scientific">Prunus dulcis</name>
    <name type="common">Almond</name>
    <name type="synonym">Amygdalus dulcis</name>
    <dbReference type="NCBI Taxonomy" id="3755"/>
    <lineage>
        <taxon>Eukaryota</taxon>
        <taxon>Viridiplantae</taxon>
        <taxon>Streptophyta</taxon>
        <taxon>Embryophyta</taxon>
        <taxon>Tracheophyta</taxon>
        <taxon>Spermatophyta</taxon>
        <taxon>Magnoliopsida</taxon>
        <taxon>eudicotyledons</taxon>
        <taxon>Gunneridae</taxon>
        <taxon>Pentapetalae</taxon>
        <taxon>rosids</taxon>
        <taxon>fabids</taxon>
        <taxon>Rosales</taxon>
        <taxon>Rosaceae</taxon>
        <taxon>Amygdaloideae</taxon>
        <taxon>Amygdaleae</taxon>
        <taxon>Prunus</taxon>
    </lineage>
</organism>
<proteinExistence type="predicted"/>
<keyword evidence="2" id="KW-1185">Reference proteome</keyword>
<gene>
    <name evidence="1" type="ORF">L3X38_032216</name>
</gene>
<evidence type="ECO:0000313" key="1">
    <source>
        <dbReference type="EMBL" id="KAI5323144.1"/>
    </source>
</evidence>
<dbReference type="AlphaFoldDB" id="A0AAD4VDL0"/>
<dbReference type="EMBL" id="JAJFAZ020000006">
    <property type="protein sequence ID" value="KAI5323144.1"/>
    <property type="molecule type" value="Genomic_DNA"/>
</dbReference>
<dbReference type="Proteomes" id="UP001054821">
    <property type="component" value="Chromosome 6"/>
</dbReference>
<name>A0AAD4VDL0_PRUDU</name>
<comment type="caution">
    <text evidence="1">The sequence shown here is derived from an EMBL/GenBank/DDBJ whole genome shotgun (WGS) entry which is preliminary data.</text>
</comment>
<accession>A0AAD4VDL0</accession>